<feature type="compositionally biased region" description="Low complexity" evidence="2">
    <location>
        <begin position="54"/>
        <end position="66"/>
    </location>
</feature>
<dbReference type="InterPro" id="IPR002048">
    <property type="entry name" value="EF_hand_dom"/>
</dbReference>
<dbReference type="InterPro" id="IPR004152">
    <property type="entry name" value="GAT_dom"/>
</dbReference>
<feature type="compositionally biased region" description="Polar residues" evidence="2">
    <location>
        <begin position="696"/>
        <end position="711"/>
    </location>
</feature>
<dbReference type="InterPro" id="IPR018247">
    <property type="entry name" value="EF_Hand_1_Ca_BS"/>
</dbReference>
<dbReference type="GO" id="GO:0005509">
    <property type="term" value="F:calcium ion binding"/>
    <property type="evidence" value="ECO:0007669"/>
    <property type="project" value="InterPro"/>
</dbReference>
<accession>A0A4V2MX01</accession>
<feature type="region of interest" description="Disordered" evidence="2">
    <location>
        <begin position="857"/>
        <end position="957"/>
    </location>
</feature>
<protein>
    <submittedName>
        <fullName evidence="5">Uncharacterized protein</fullName>
    </submittedName>
</protein>
<evidence type="ECO:0000259" key="4">
    <source>
        <dbReference type="PROSITE" id="PS50222"/>
    </source>
</evidence>
<dbReference type="GO" id="GO:0043130">
    <property type="term" value="F:ubiquitin binding"/>
    <property type="evidence" value="ECO:0007669"/>
    <property type="project" value="InterPro"/>
</dbReference>
<proteinExistence type="predicted"/>
<evidence type="ECO:0000259" key="3">
    <source>
        <dbReference type="PROSITE" id="PS50031"/>
    </source>
</evidence>
<dbReference type="AlphaFoldDB" id="A0A4V2MX01"/>
<dbReference type="PANTHER" id="PTHR11216">
    <property type="entry name" value="EH DOMAIN"/>
    <property type="match status" value="1"/>
</dbReference>
<dbReference type="SUPFAM" id="SSF47473">
    <property type="entry name" value="EF-hand"/>
    <property type="match status" value="4"/>
</dbReference>
<dbReference type="CDD" id="cd21383">
    <property type="entry name" value="GAT_GGA_Tom1-like"/>
    <property type="match status" value="1"/>
</dbReference>
<dbReference type="PANTHER" id="PTHR11216:SF170">
    <property type="entry name" value="DYNAMIN ASSOCIATED PROTEIN 160, ISOFORM D"/>
    <property type="match status" value="1"/>
</dbReference>
<feature type="region of interest" description="Disordered" evidence="2">
    <location>
        <begin position="1"/>
        <end position="144"/>
    </location>
</feature>
<dbReference type="SMART" id="SM00054">
    <property type="entry name" value="EFh"/>
    <property type="match status" value="4"/>
</dbReference>
<evidence type="ECO:0000256" key="1">
    <source>
        <dbReference type="ARBA" id="ARBA00022837"/>
    </source>
</evidence>
<dbReference type="GO" id="GO:0035091">
    <property type="term" value="F:phosphatidylinositol binding"/>
    <property type="evidence" value="ECO:0007669"/>
    <property type="project" value="InterPro"/>
</dbReference>
<feature type="domain" description="EF-hand" evidence="4">
    <location>
        <begin position="795"/>
        <end position="830"/>
    </location>
</feature>
<dbReference type="Pfam" id="PF12763">
    <property type="entry name" value="EH"/>
    <property type="match status" value="3"/>
</dbReference>
<comment type="caution">
    <text evidence="5">The sequence shown here is derived from an EMBL/GenBank/DDBJ whole genome shotgun (WGS) entry which is preliminary data.</text>
</comment>
<dbReference type="SUPFAM" id="SSF89009">
    <property type="entry name" value="GAT-like domain"/>
    <property type="match status" value="1"/>
</dbReference>
<dbReference type="Gene3D" id="1.20.58.160">
    <property type="match status" value="1"/>
</dbReference>
<dbReference type="CDD" id="cd00052">
    <property type="entry name" value="EH"/>
    <property type="match status" value="3"/>
</dbReference>
<evidence type="ECO:0000313" key="6">
    <source>
        <dbReference type="Proteomes" id="UP000292702"/>
    </source>
</evidence>
<dbReference type="STRING" id="92696.A0A4V2MX01"/>
<evidence type="ECO:0000313" key="5">
    <source>
        <dbReference type="EMBL" id="TCD68237.1"/>
    </source>
</evidence>
<feature type="compositionally biased region" description="Low complexity" evidence="2">
    <location>
        <begin position="35"/>
        <end position="47"/>
    </location>
</feature>
<keyword evidence="1" id="KW-0106">Calcium</keyword>
<dbReference type="EMBL" id="RWJN01000072">
    <property type="protein sequence ID" value="TCD68237.1"/>
    <property type="molecule type" value="Genomic_DNA"/>
</dbReference>
<dbReference type="PROSITE" id="PS50222">
    <property type="entry name" value="EF_HAND_2"/>
    <property type="match status" value="2"/>
</dbReference>
<feature type="domain" description="EH" evidence="3">
    <location>
        <begin position="539"/>
        <end position="628"/>
    </location>
</feature>
<feature type="compositionally biased region" description="Polar residues" evidence="2">
    <location>
        <begin position="67"/>
        <end position="80"/>
    </location>
</feature>
<feature type="compositionally biased region" description="Polar residues" evidence="2">
    <location>
        <begin position="111"/>
        <end position="127"/>
    </location>
</feature>
<feature type="domain" description="EH" evidence="3">
    <location>
        <begin position="762"/>
        <end position="851"/>
    </location>
</feature>
<dbReference type="GO" id="GO:0016197">
    <property type="term" value="P:endosomal transport"/>
    <property type="evidence" value="ECO:0007669"/>
    <property type="project" value="TreeGrafter"/>
</dbReference>
<dbReference type="Gene3D" id="1.10.238.10">
    <property type="entry name" value="EF-hand"/>
    <property type="match status" value="4"/>
</dbReference>
<feature type="domain" description="EH" evidence="3">
    <location>
        <begin position="281"/>
        <end position="368"/>
    </location>
</feature>
<dbReference type="PROSITE" id="PS50031">
    <property type="entry name" value="EH"/>
    <property type="match status" value="4"/>
</dbReference>
<dbReference type="PROSITE" id="PS00018">
    <property type="entry name" value="EF_HAND_1"/>
    <property type="match status" value="2"/>
</dbReference>
<sequence length="957" mass="102937">MSQYNDAAQHHQRRRTLAKSPPGPTQPTPSRFPVPQQYPQYSHQQPLYSPPATPTWTPQPQVAVTQSQSQMHYSQFQQPSYPGHGRSQSQQVYQHQYQSTGAPQVDARPPLSQQYTPPGQGPFSSPRNGERNRTTSNPNRVMSKEEDIERLFHVCKSGRGNANLLHEALVFAKPEDLKEKGLIQEFLGRCRSSQDLIFSQINWASAQAEQSRRKASSSKETQEEKLLAELLGANEELLEAIKMYTDLERVGIEQGALERAKAEQKLRALTAITSFKPTRAESAMVDQIFDMADTRGIGSISSQAAVKIFSGANVSPGTLADIWRIANVEEGETLSREVVGVAVRLIGHAQKGKGKNVEEAWVETPGPLAVIEGLEPTGHHNGPVAGPSNSGLPSINNLPPLTSEDRTKFMRIFNGSAPSNGVLEAGRARGVLLKSRLPLQTLAQIWELADVQQQGYLDATSFIVAMYLIQATMSGKIKTMPASLPSSIYFDASPMANGFTPPTMTSPLSPISSSFLHRSAGPSAASSSRTPLWDVSNEEKETADEFFNVLDEQQKGYLEGKVARAHFLQSGLPERDVKQIWSLVDINKDGRLGRDEFAVALHLIQARQNGSPLPQTLPDGLIPPSSRRPASTQEESLIDLVDSAPLPSIPPLQPTPTGFTSPISPISVSITGPGRSNLLAGLPSTSGQLLTPPLSPTNRNGVVSEPSSRPPTSHLPFPPLSASGSISQPHLPPLPPKPVELAPSAGPSAPPGLWTWVVTPAEKASSDQYFDMLDPWKHGYIEGEAAVPFMSKSKLPEAVLAKIWDLADSDTDGRLSKDDFAIAMHLIKASLAGNEVPNTLPPSLIPQSSPVRVMMPVPEASPFEDPIPGPTSAPAHLTTDAAPAASTLPAAPSTAPTAASPAAQERRNSEDERPLPAAPPGLDPAPSLPPDFDELPRSQTPPPPYALVDAEGTVEAT</sequence>
<feature type="domain" description="EH" evidence="3">
    <location>
        <begin position="405"/>
        <end position="488"/>
    </location>
</feature>
<dbReference type="InterPro" id="IPR038425">
    <property type="entry name" value="GAT_sf"/>
</dbReference>
<dbReference type="GO" id="GO:0005737">
    <property type="term" value="C:cytoplasm"/>
    <property type="evidence" value="ECO:0007669"/>
    <property type="project" value="TreeGrafter"/>
</dbReference>
<gene>
    <name evidence="5" type="ORF">EIP91_011306</name>
</gene>
<dbReference type="OrthoDB" id="524326at2759"/>
<name>A0A4V2MX01_9APHY</name>
<dbReference type="InterPro" id="IPR000261">
    <property type="entry name" value="EH_dom"/>
</dbReference>
<dbReference type="GO" id="GO:0005886">
    <property type="term" value="C:plasma membrane"/>
    <property type="evidence" value="ECO:0007669"/>
    <property type="project" value="TreeGrafter"/>
</dbReference>
<keyword evidence="6" id="KW-1185">Reference proteome</keyword>
<dbReference type="Proteomes" id="UP000292702">
    <property type="component" value="Unassembled WGS sequence"/>
</dbReference>
<feature type="compositionally biased region" description="Low complexity" evidence="2">
    <location>
        <begin position="655"/>
        <end position="666"/>
    </location>
</feature>
<dbReference type="InterPro" id="IPR011992">
    <property type="entry name" value="EF-hand-dom_pair"/>
</dbReference>
<feature type="compositionally biased region" description="Pro residues" evidence="2">
    <location>
        <begin position="916"/>
        <end position="929"/>
    </location>
</feature>
<feature type="compositionally biased region" description="Low complexity" evidence="2">
    <location>
        <begin position="87"/>
        <end position="99"/>
    </location>
</feature>
<dbReference type="Pfam" id="PF03127">
    <property type="entry name" value="GAT"/>
    <property type="match status" value="1"/>
</dbReference>
<feature type="region of interest" description="Disordered" evidence="2">
    <location>
        <begin position="678"/>
        <end position="746"/>
    </location>
</feature>
<feature type="compositionally biased region" description="Pro residues" evidence="2">
    <location>
        <begin position="21"/>
        <end position="32"/>
    </location>
</feature>
<dbReference type="SMART" id="SM00027">
    <property type="entry name" value="EH"/>
    <property type="match status" value="3"/>
</dbReference>
<feature type="domain" description="EF-hand" evidence="4">
    <location>
        <begin position="572"/>
        <end position="607"/>
    </location>
</feature>
<dbReference type="GO" id="GO:0006897">
    <property type="term" value="P:endocytosis"/>
    <property type="evidence" value="ECO:0007669"/>
    <property type="project" value="TreeGrafter"/>
</dbReference>
<feature type="compositionally biased region" description="Low complexity" evidence="2">
    <location>
        <begin position="878"/>
        <end position="903"/>
    </location>
</feature>
<organism evidence="5 6">
    <name type="scientific">Steccherinum ochraceum</name>
    <dbReference type="NCBI Taxonomy" id="92696"/>
    <lineage>
        <taxon>Eukaryota</taxon>
        <taxon>Fungi</taxon>
        <taxon>Dikarya</taxon>
        <taxon>Basidiomycota</taxon>
        <taxon>Agaricomycotina</taxon>
        <taxon>Agaricomycetes</taxon>
        <taxon>Polyporales</taxon>
        <taxon>Steccherinaceae</taxon>
        <taxon>Steccherinum</taxon>
    </lineage>
</organism>
<feature type="compositionally biased region" description="Basic and acidic residues" evidence="2">
    <location>
        <begin position="904"/>
        <end position="914"/>
    </location>
</feature>
<evidence type="ECO:0000256" key="2">
    <source>
        <dbReference type="SAM" id="MobiDB-lite"/>
    </source>
</evidence>
<reference evidence="5 6" key="1">
    <citation type="submission" date="2018-11" db="EMBL/GenBank/DDBJ databases">
        <title>Genome assembly of Steccherinum ochraceum LE-BIN_3174, the white-rot fungus of the Steccherinaceae family (The Residual Polyporoid clade, Polyporales, Basidiomycota).</title>
        <authorList>
            <person name="Fedorova T.V."/>
            <person name="Glazunova O.A."/>
            <person name="Landesman E.O."/>
            <person name="Moiseenko K.V."/>
            <person name="Psurtseva N.V."/>
            <person name="Savinova O.S."/>
            <person name="Shakhova N.V."/>
            <person name="Tyazhelova T.V."/>
            <person name="Vasina D.V."/>
        </authorList>
    </citation>
    <scope>NUCLEOTIDE SEQUENCE [LARGE SCALE GENOMIC DNA]</scope>
    <source>
        <strain evidence="5 6">LE-BIN_3174</strain>
    </source>
</reference>
<feature type="region of interest" description="Disordered" evidence="2">
    <location>
        <begin position="610"/>
        <end position="666"/>
    </location>
</feature>